<dbReference type="EMBL" id="SHNO01000001">
    <property type="protein sequence ID" value="MCX2977952.1"/>
    <property type="molecule type" value="Genomic_DNA"/>
</dbReference>
<evidence type="ECO:0000313" key="2">
    <source>
        <dbReference type="Proteomes" id="UP001143304"/>
    </source>
</evidence>
<dbReference type="Gene3D" id="3.90.550.10">
    <property type="entry name" value="Spore Coat Polysaccharide Biosynthesis Protein SpsA, Chain A"/>
    <property type="match status" value="1"/>
</dbReference>
<proteinExistence type="predicted"/>
<dbReference type="Proteomes" id="UP001143304">
    <property type="component" value="Unassembled WGS sequence"/>
</dbReference>
<dbReference type="RefSeq" id="WP_279249656.1">
    <property type="nucleotide sequence ID" value="NZ_SHNO01000001.1"/>
</dbReference>
<dbReference type="InterPro" id="IPR029044">
    <property type="entry name" value="Nucleotide-diphossugar_trans"/>
</dbReference>
<evidence type="ECO:0000313" key="1">
    <source>
        <dbReference type="EMBL" id="MCX2977952.1"/>
    </source>
</evidence>
<comment type="caution">
    <text evidence="1">The sequence shown here is derived from an EMBL/GenBank/DDBJ whole genome shotgun (WGS) entry which is preliminary data.</text>
</comment>
<dbReference type="SUPFAM" id="SSF53448">
    <property type="entry name" value="Nucleotide-diphospho-sugar transferases"/>
    <property type="match status" value="1"/>
</dbReference>
<organism evidence="1 2">
    <name type="scientific">Candidatus Marimicrobium litorale</name>
    <dbReference type="NCBI Taxonomy" id="2518991"/>
    <lineage>
        <taxon>Bacteria</taxon>
        <taxon>Pseudomonadati</taxon>
        <taxon>Pseudomonadota</taxon>
        <taxon>Gammaproteobacteria</taxon>
        <taxon>Cellvibrionales</taxon>
        <taxon>Halieaceae</taxon>
        <taxon>Marimicrobium</taxon>
    </lineage>
</organism>
<keyword evidence="2" id="KW-1185">Reference proteome</keyword>
<gene>
    <name evidence="1" type="ORF">EYC82_11355</name>
</gene>
<evidence type="ECO:0008006" key="3">
    <source>
        <dbReference type="Google" id="ProtNLM"/>
    </source>
</evidence>
<accession>A0ABT3T6P2</accession>
<protein>
    <recommendedName>
        <fullName evidence="3">Glycosyl transferase family 8</fullName>
    </recommendedName>
</protein>
<sequence length="295" mass="34552">MKPTVFIHTNNKQMLGALVSRYSLRKRSAHADKFDVKFIEVKDYPCMLAREGQPYLRDGEMRPWLNDDLQSFTPLRFAPPQLMNYEGRAVIMDPDIFAIGDIWELLQRDMQNAAIVSRPKSGRKGRKGAYASSVMLLDCAKLRHWQFEKNFSEMFEPVSRDYMDWVSLKLEPTGSIAALEDYWNDFDNLTQETRLLHNTKRKTQPWKTGLRIDYRPADTFQLFPPRHWFRRARRALFGDYRFAGTYAPHPDPAQETFFFELVREALDHGDITERLLLDEIAQGHLRSDAMKLVNA</sequence>
<name>A0ABT3T6P2_9GAMM</name>
<reference evidence="1" key="1">
    <citation type="submission" date="2019-02" db="EMBL/GenBank/DDBJ databases">
        <authorList>
            <person name="Li S.-H."/>
        </authorList>
    </citation>
    <scope>NUCLEOTIDE SEQUENCE</scope>
    <source>
        <strain evidence="1">IMCC11814</strain>
    </source>
</reference>